<feature type="transmembrane region" description="Helical" evidence="10">
    <location>
        <begin position="833"/>
        <end position="854"/>
    </location>
</feature>
<dbReference type="CDD" id="cd03263">
    <property type="entry name" value="ABC_subfamily_A"/>
    <property type="match status" value="2"/>
</dbReference>
<dbReference type="Pfam" id="PF00005">
    <property type="entry name" value="ABC_tran"/>
    <property type="match status" value="2"/>
</dbReference>
<dbReference type="PROSITE" id="PS00211">
    <property type="entry name" value="ABC_TRANSPORTER_1"/>
    <property type="match status" value="2"/>
</dbReference>
<dbReference type="PROSITE" id="PS50893">
    <property type="entry name" value="ABC_TRANSPORTER_2"/>
    <property type="match status" value="2"/>
</dbReference>
<dbReference type="RefSeq" id="XP_001032330.2">
    <property type="nucleotide sequence ID" value="XM_001032330.3"/>
</dbReference>
<comment type="similarity">
    <text evidence="2">Belongs to the ABC transporter superfamily. ABCA family.</text>
</comment>
<dbReference type="FunFam" id="3.40.50.300:FF:001253">
    <property type="entry name" value="ATP-binding cassette protein subfamily A, member 10"/>
    <property type="match status" value="1"/>
</dbReference>
<dbReference type="KEGG" id="tet:TTHERM_00649360"/>
<dbReference type="PANTHER" id="PTHR19229">
    <property type="entry name" value="ATP-BINDING CASSETTE TRANSPORTER SUBFAMILY A ABCA"/>
    <property type="match status" value="1"/>
</dbReference>
<feature type="transmembrane region" description="Helical" evidence="10">
    <location>
        <begin position="185"/>
        <end position="203"/>
    </location>
</feature>
<feature type="transmembrane region" description="Helical" evidence="10">
    <location>
        <begin position="803"/>
        <end position="821"/>
    </location>
</feature>
<evidence type="ECO:0000256" key="2">
    <source>
        <dbReference type="ARBA" id="ARBA00008869"/>
    </source>
</evidence>
<feature type="transmembrane region" description="Helical" evidence="10">
    <location>
        <begin position="905"/>
        <end position="926"/>
    </location>
</feature>
<evidence type="ECO:0000313" key="12">
    <source>
        <dbReference type="EMBL" id="EAR84667.2"/>
    </source>
</evidence>
<evidence type="ECO:0000256" key="10">
    <source>
        <dbReference type="SAM" id="Phobius"/>
    </source>
</evidence>
<dbReference type="SUPFAM" id="SSF52540">
    <property type="entry name" value="P-loop containing nucleoside triphosphate hydrolases"/>
    <property type="match status" value="2"/>
</dbReference>
<evidence type="ECO:0000256" key="7">
    <source>
        <dbReference type="ARBA" id="ARBA00022840"/>
    </source>
</evidence>
<evidence type="ECO:0000256" key="6">
    <source>
        <dbReference type="ARBA" id="ARBA00022741"/>
    </source>
</evidence>
<sequence length="1313" mass="150387">MQILIVMKKNFKVLFRTKMFVQSLYIPVLCVIFTIISKYGGQYFSAYKIFWPLYQVVAVNGYVRYVMMEIVTEKNEQQKENQKIMGLSTFSYMAGNWLSSIIVTLVLSFIYLIPTLIAKVYEELYFYEVIIAYLIFVFSLVNQVYCLSAFFTNSKLSGEIISIINVVFCFSYFAVYKDSIRTNQVFLYLISLFPQAGISFTFFSKGWLLDTDQFNDFSFTYGYGLSSLAVSGAIYLIIYLYFDQVWPNDYGTQKKPWFFLQCLFNLCKKTNNNSDYQEQEDIELGVSLNPNEQNSNDISSAVYHQVINTHGLKKCVNVLGLTKYFADYPAVNNVSFNLYEGQIFCLLGHNGAGKTTTINLLCGMQKKSKGKIFMNGLDQDYNIEQIRKSIGLCSQKNILYNMLSVEDHLSYYADIKGISEAHKQQDIEYIIQKCQLHNERHKFAAHLSGGNKRKLCLAIALIGRAKMIFLDEPTSGVDPVTRSEIWNILREVKNDGRVIILTTHHLEEAEALADRVCIMAQGQLLALGTVEYITKQFGTGYYLKLTNSQDNQESKQHFIANKELYKQIVLQQIPQAKIDPQSQDNVIRVLLPFETQDRYSYLFAQLEQQQNLMINLQMNSLEDAFVNIGMDEEKYLHNKSINNGQENQIKFSDFSHIQMPQALHLKPSYNLFTQTNAIIKRRFKYLISDWVNLFTLTMPFSFALMGILFVNNNGANGAVQLFLIFVIFSLSFHSLNFVGLTIFEREKNLKYSLRVMGCKMKAYWLGNLLSEILLSLLFTGIFYGFYLISDAKVSYYNVSEFEFIIQIFLLTFATMASSFLYGRMFSTFYEAVLGLPMFMFLVIFWVMFILMFMATATQDIWSLFQIFPLVSSPCVVIFTGLITFLYKDGSVISNNFWLGQSTGGYYVYGIILSIIQIILAVVLDYYDIFSFICRKKKNNVSAPPAQLNDEDVRQEDIRVCASQDPIRQVRVSKTYENGYTAINSISFGVERRQIFGLLGPNGAGKSTSFNILTAKDEEFTGQAFIQGGKVSQQNEDVWSESGICPQFDCLWDHLTPKDHLEIYAALKGLSGIDRREVIDYYLQIMQLEEHVLKKSKNLSGGNKRKLSVCMSLIGGPTIQFFDEPSSGLDPIAKRFLWQTLQQNVQIRNSSIVLTTHSMGEAESLCNKIGILVNGQFACMGSPEHLSMRFGKGYRLTLKLKQNAIPENAHLFIVQSLPQCQNLYSRIPNTLTYQIHESNFVFSQVFTLVQHLSQNFIDDFSLHHADLEQIFQYFAGFQQQYVEPPKSDSSDELCNCKGTNCIRWCTAACCCCVW</sequence>
<feature type="domain" description="ABC transporter" evidence="11">
    <location>
        <begin position="966"/>
        <end position="1198"/>
    </location>
</feature>
<keyword evidence="4 10" id="KW-0812">Transmembrane</keyword>
<comment type="subcellular location">
    <subcellularLocation>
        <location evidence="1">Membrane</location>
        <topology evidence="1">Multi-pass membrane protein</topology>
    </subcellularLocation>
</comment>
<protein>
    <submittedName>
        <fullName evidence="12">ABC transporter family protein</fullName>
    </submittedName>
</protein>
<feature type="transmembrane region" description="Helical" evidence="10">
    <location>
        <begin position="130"/>
        <end position="150"/>
    </location>
</feature>
<organism evidence="12 13">
    <name type="scientific">Tetrahymena thermophila (strain SB210)</name>
    <dbReference type="NCBI Taxonomy" id="312017"/>
    <lineage>
        <taxon>Eukaryota</taxon>
        <taxon>Sar</taxon>
        <taxon>Alveolata</taxon>
        <taxon>Ciliophora</taxon>
        <taxon>Intramacronucleata</taxon>
        <taxon>Oligohymenophorea</taxon>
        <taxon>Hymenostomatida</taxon>
        <taxon>Tetrahymenina</taxon>
        <taxon>Tetrahymenidae</taxon>
        <taxon>Tetrahymena</taxon>
    </lineage>
</organism>
<reference evidence="13" key="1">
    <citation type="journal article" date="2006" name="PLoS Biol.">
        <title>Macronuclear genome sequence of the ciliate Tetrahymena thermophila, a model eukaryote.</title>
        <authorList>
            <person name="Eisen J.A."/>
            <person name="Coyne R.S."/>
            <person name="Wu M."/>
            <person name="Wu D."/>
            <person name="Thiagarajan M."/>
            <person name="Wortman J.R."/>
            <person name="Badger J.H."/>
            <person name="Ren Q."/>
            <person name="Amedeo P."/>
            <person name="Jones K.M."/>
            <person name="Tallon L.J."/>
            <person name="Delcher A.L."/>
            <person name="Salzberg S.L."/>
            <person name="Silva J.C."/>
            <person name="Haas B.J."/>
            <person name="Majoros W.H."/>
            <person name="Farzad M."/>
            <person name="Carlton J.M."/>
            <person name="Smith R.K. Jr."/>
            <person name="Garg J."/>
            <person name="Pearlman R.E."/>
            <person name="Karrer K.M."/>
            <person name="Sun L."/>
            <person name="Manning G."/>
            <person name="Elde N.C."/>
            <person name="Turkewitz A.P."/>
            <person name="Asai D.J."/>
            <person name="Wilkes D.E."/>
            <person name="Wang Y."/>
            <person name="Cai H."/>
            <person name="Collins K."/>
            <person name="Stewart B.A."/>
            <person name="Lee S.R."/>
            <person name="Wilamowska K."/>
            <person name="Weinberg Z."/>
            <person name="Ruzzo W.L."/>
            <person name="Wloga D."/>
            <person name="Gaertig J."/>
            <person name="Frankel J."/>
            <person name="Tsao C.-C."/>
            <person name="Gorovsky M.A."/>
            <person name="Keeling P.J."/>
            <person name="Waller R.F."/>
            <person name="Patron N.J."/>
            <person name="Cherry J.M."/>
            <person name="Stover N.A."/>
            <person name="Krieger C.J."/>
            <person name="del Toro C."/>
            <person name="Ryder H.F."/>
            <person name="Williamson S.C."/>
            <person name="Barbeau R.A."/>
            <person name="Hamilton E.P."/>
            <person name="Orias E."/>
        </authorList>
    </citation>
    <scope>NUCLEOTIDE SEQUENCE [LARGE SCALE GENOMIC DNA]</scope>
    <source>
        <strain evidence="13">SB210</strain>
    </source>
</reference>
<dbReference type="InterPro" id="IPR003593">
    <property type="entry name" value="AAA+_ATPase"/>
</dbReference>
<dbReference type="SMART" id="SM00382">
    <property type="entry name" value="AAA"/>
    <property type="match status" value="2"/>
</dbReference>
<evidence type="ECO:0000256" key="5">
    <source>
        <dbReference type="ARBA" id="ARBA00022737"/>
    </source>
</evidence>
<keyword evidence="13" id="KW-1185">Reference proteome</keyword>
<dbReference type="GO" id="GO:0016887">
    <property type="term" value="F:ATP hydrolysis activity"/>
    <property type="evidence" value="ECO:0007669"/>
    <property type="project" value="InterPro"/>
</dbReference>
<evidence type="ECO:0000256" key="8">
    <source>
        <dbReference type="ARBA" id="ARBA00022989"/>
    </source>
</evidence>
<keyword evidence="8 10" id="KW-1133">Transmembrane helix</keyword>
<dbReference type="Gene3D" id="3.40.50.300">
    <property type="entry name" value="P-loop containing nucleotide triphosphate hydrolases"/>
    <property type="match status" value="2"/>
</dbReference>
<feature type="transmembrane region" description="Helical" evidence="10">
    <location>
        <begin position="690"/>
        <end position="710"/>
    </location>
</feature>
<proteinExistence type="inferred from homology"/>
<dbReference type="Proteomes" id="UP000009168">
    <property type="component" value="Unassembled WGS sequence"/>
</dbReference>
<dbReference type="EMBL" id="GG662698">
    <property type="protein sequence ID" value="EAR84667.2"/>
    <property type="molecule type" value="Genomic_DNA"/>
</dbReference>
<keyword evidence="6" id="KW-0547">Nucleotide-binding</keyword>
<feature type="transmembrane region" description="Helical" evidence="10">
    <location>
        <begin position="223"/>
        <end position="242"/>
    </location>
</feature>
<dbReference type="GeneID" id="7830453"/>
<keyword evidence="9 10" id="KW-0472">Membrane</keyword>
<dbReference type="eggNOG" id="KOG0059">
    <property type="taxonomic scope" value="Eukaryota"/>
</dbReference>
<dbReference type="OrthoDB" id="311765at2759"/>
<dbReference type="PANTHER" id="PTHR19229:SF36">
    <property type="entry name" value="ATP-BINDING CASSETTE SUB-FAMILY A MEMBER 2"/>
    <property type="match status" value="1"/>
</dbReference>
<feature type="transmembrane region" description="Helical" evidence="10">
    <location>
        <begin position="722"/>
        <end position="743"/>
    </location>
</feature>
<evidence type="ECO:0000256" key="4">
    <source>
        <dbReference type="ARBA" id="ARBA00022692"/>
    </source>
</evidence>
<evidence type="ECO:0000256" key="9">
    <source>
        <dbReference type="ARBA" id="ARBA00023136"/>
    </source>
</evidence>
<evidence type="ECO:0000259" key="11">
    <source>
        <dbReference type="PROSITE" id="PS50893"/>
    </source>
</evidence>
<dbReference type="FunFam" id="3.40.50.300:FF:000335">
    <property type="entry name" value="ATP binding cassette subfamily A member 5"/>
    <property type="match status" value="1"/>
</dbReference>
<keyword evidence="7" id="KW-0067">ATP-binding</keyword>
<dbReference type="InterPro" id="IPR003439">
    <property type="entry name" value="ABC_transporter-like_ATP-bd"/>
</dbReference>
<feature type="transmembrane region" description="Helical" evidence="10">
    <location>
        <begin position="20"/>
        <end position="40"/>
    </location>
</feature>
<dbReference type="InterPro" id="IPR027417">
    <property type="entry name" value="P-loop_NTPase"/>
</dbReference>
<name>I7LT82_TETTS</name>
<feature type="transmembrane region" description="Helical" evidence="10">
    <location>
        <begin position="860"/>
        <end position="885"/>
    </location>
</feature>
<evidence type="ECO:0000256" key="3">
    <source>
        <dbReference type="ARBA" id="ARBA00022448"/>
    </source>
</evidence>
<feature type="transmembrane region" description="Helical" evidence="10">
    <location>
        <begin position="97"/>
        <end position="118"/>
    </location>
</feature>
<dbReference type="InterPro" id="IPR013525">
    <property type="entry name" value="ABC2_TM"/>
</dbReference>
<evidence type="ECO:0000256" key="1">
    <source>
        <dbReference type="ARBA" id="ARBA00004141"/>
    </source>
</evidence>
<keyword evidence="5" id="KW-0677">Repeat</keyword>
<evidence type="ECO:0000313" key="13">
    <source>
        <dbReference type="Proteomes" id="UP000009168"/>
    </source>
</evidence>
<dbReference type="InterPro" id="IPR017871">
    <property type="entry name" value="ABC_transporter-like_CS"/>
</dbReference>
<dbReference type="HOGENOM" id="CLU_000604_19_1_1"/>
<dbReference type="GO" id="GO:0016020">
    <property type="term" value="C:membrane"/>
    <property type="evidence" value="ECO:0007669"/>
    <property type="project" value="UniProtKB-SubCell"/>
</dbReference>
<dbReference type="InterPro" id="IPR026082">
    <property type="entry name" value="ABCA"/>
</dbReference>
<feature type="domain" description="ABC transporter" evidence="11">
    <location>
        <begin position="316"/>
        <end position="546"/>
    </location>
</feature>
<accession>I7LT82</accession>
<dbReference type="GO" id="GO:0005319">
    <property type="term" value="F:lipid transporter activity"/>
    <property type="evidence" value="ECO:0007669"/>
    <property type="project" value="TreeGrafter"/>
</dbReference>
<dbReference type="Pfam" id="PF12698">
    <property type="entry name" value="ABC2_membrane_3"/>
    <property type="match status" value="1"/>
</dbReference>
<feature type="transmembrane region" description="Helical" evidence="10">
    <location>
        <begin position="156"/>
        <end position="176"/>
    </location>
</feature>
<keyword evidence="3" id="KW-0813">Transport</keyword>
<dbReference type="GO" id="GO:0140359">
    <property type="term" value="F:ABC-type transporter activity"/>
    <property type="evidence" value="ECO:0007669"/>
    <property type="project" value="InterPro"/>
</dbReference>
<dbReference type="GO" id="GO:0005524">
    <property type="term" value="F:ATP binding"/>
    <property type="evidence" value="ECO:0007669"/>
    <property type="project" value="UniProtKB-KW"/>
</dbReference>
<gene>
    <name evidence="12" type="ORF">TTHERM_00649360</name>
</gene>
<dbReference type="InParanoid" id="I7LT82"/>
<feature type="transmembrane region" description="Helical" evidence="10">
    <location>
        <begin position="764"/>
        <end position="788"/>
    </location>
</feature>